<name>A0A0J9E2G8_9RHOB</name>
<accession>A0A0J9E2G8</accession>
<protein>
    <submittedName>
        <fullName evidence="2">Uncharacterized protein</fullName>
    </submittedName>
</protein>
<evidence type="ECO:0000256" key="1">
    <source>
        <dbReference type="SAM" id="SignalP"/>
    </source>
</evidence>
<dbReference type="STRING" id="1675527.AIOL_001883"/>
<dbReference type="EMBL" id="LFTY01000002">
    <property type="protein sequence ID" value="KMW56925.1"/>
    <property type="molecule type" value="Genomic_DNA"/>
</dbReference>
<organism evidence="2 3">
    <name type="scientific">Candidatus Rhodobacter oscarellae</name>
    <dbReference type="NCBI Taxonomy" id="1675527"/>
    <lineage>
        <taxon>Bacteria</taxon>
        <taxon>Pseudomonadati</taxon>
        <taxon>Pseudomonadota</taxon>
        <taxon>Alphaproteobacteria</taxon>
        <taxon>Rhodobacterales</taxon>
        <taxon>Rhodobacter group</taxon>
        <taxon>Rhodobacter</taxon>
    </lineage>
</organism>
<keyword evidence="3" id="KW-1185">Reference proteome</keyword>
<dbReference type="OrthoDB" id="7875866at2"/>
<evidence type="ECO:0000313" key="3">
    <source>
        <dbReference type="Proteomes" id="UP000037178"/>
    </source>
</evidence>
<feature type="chain" id="PRO_5005318312" evidence="1">
    <location>
        <begin position="22"/>
        <end position="118"/>
    </location>
</feature>
<sequence>MRLNTCLAALALSLSTLPAWSQSYICSGQAPNWRVEFDAVQGRFSFPAPTDMDVMLVTTAEGAADGWPRAFTLIGERDTAIVLIEQEACGAQPLRAHVMTQRGQTPILLTGCCTAAAE</sequence>
<proteinExistence type="predicted"/>
<evidence type="ECO:0000313" key="2">
    <source>
        <dbReference type="EMBL" id="KMW56925.1"/>
    </source>
</evidence>
<dbReference type="AlphaFoldDB" id="A0A0J9E2G8"/>
<dbReference type="PATRIC" id="fig|1675527.3.peg.1979"/>
<dbReference type="RefSeq" id="WP_049642730.1">
    <property type="nucleotide sequence ID" value="NZ_LFTY01000002.1"/>
</dbReference>
<reference evidence="2 3" key="1">
    <citation type="submission" date="2015-06" db="EMBL/GenBank/DDBJ databases">
        <title>Draft genome sequence of an Alphaproteobacteria species associated to the Mediterranean sponge Oscarella lobularis.</title>
        <authorList>
            <person name="Jourda C."/>
            <person name="Santini S."/>
            <person name="Claverie J.-M."/>
        </authorList>
    </citation>
    <scope>NUCLEOTIDE SEQUENCE [LARGE SCALE GENOMIC DNA]</scope>
    <source>
        <strain evidence="2">IGS</strain>
    </source>
</reference>
<dbReference type="Proteomes" id="UP000037178">
    <property type="component" value="Unassembled WGS sequence"/>
</dbReference>
<gene>
    <name evidence="2" type="ORF">AIOL_001883</name>
</gene>
<comment type="caution">
    <text evidence="2">The sequence shown here is derived from an EMBL/GenBank/DDBJ whole genome shotgun (WGS) entry which is preliminary data.</text>
</comment>
<feature type="signal peptide" evidence="1">
    <location>
        <begin position="1"/>
        <end position="21"/>
    </location>
</feature>
<keyword evidence="1" id="KW-0732">Signal</keyword>